<sequence>MTGLPAIPDTYTPQEVVDKMVEAVLTVPGIFRVLYDLTAKPPWTTEWE</sequence>
<dbReference type="Gene3D" id="3.30.300.10">
    <property type="match status" value="1"/>
</dbReference>
<accession>A0A164ZHT2</accession>
<evidence type="ECO:0000313" key="1">
    <source>
        <dbReference type="EMBL" id="KZS16386.1"/>
    </source>
</evidence>
<dbReference type="EMBL" id="LRGB01000725">
    <property type="protein sequence ID" value="KZS16386.1"/>
    <property type="molecule type" value="Genomic_DNA"/>
</dbReference>
<evidence type="ECO:0000313" key="2">
    <source>
        <dbReference type="Proteomes" id="UP000076858"/>
    </source>
</evidence>
<dbReference type="Proteomes" id="UP000076858">
    <property type="component" value="Unassembled WGS sequence"/>
</dbReference>
<dbReference type="SUPFAM" id="SSF54810">
    <property type="entry name" value="GMP synthetase C-terminal dimerisation domain"/>
    <property type="match status" value="1"/>
</dbReference>
<proteinExistence type="predicted"/>
<name>A0A164ZHT2_9CRUS</name>
<organism evidence="1 2">
    <name type="scientific">Daphnia magna</name>
    <dbReference type="NCBI Taxonomy" id="35525"/>
    <lineage>
        <taxon>Eukaryota</taxon>
        <taxon>Metazoa</taxon>
        <taxon>Ecdysozoa</taxon>
        <taxon>Arthropoda</taxon>
        <taxon>Crustacea</taxon>
        <taxon>Branchiopoda</taxon>
        <taxon>Diplostraca</taxon>
        <taxon>Cladocera</taxon>
        <taxon>Anomopoda</taxon>
        <taxon>Daphniidae</taxon>
        <taxon>Daphnia</taxon>
    </lineage>
</organism>
<protein>
    <submittedName>
        <fullName evidence="1">GMP synthase</fullName>
    </submittedName>
</protein>
<reference evidence="1 2" key="1">
    <citation type="submission" date="2016-03" db="EMBL/GenBank/DDBJ databases">
        <title>EvidentialGene: Evidence-directed Construction of Genes on Genomes.</title>
        <authorList>
            <person name="Gilbert D.G."/>
            <person name="Choi J.-H."/>
            <person name="Mockaitis K."/>
            <person name="Colbourne J."/>
            <person name="Pfrender M."/>
        </authorList>
    </citation>
    <scope>NUCLEOTIDE SEQUENCE [LARGE SCALE GENOMIC DNA]</scope>
    <source>
        <strain evidence="1 2">Xinb3</strain>
        <tissue evidence="1">Complete organism</tissue>
    </source>
</reference>
<comment type="caution">
    <text evidence="1">The sequence shown here is derived from an EMBL/GenBank/DDBJ whole genome shotgun (WGS) entry which is preliminary data.</text>
</comment>
<dbReference type="STRING" id="35525.A0A164ZHT2"/>
<gene>
    <name evidence="1" type="ORF">APZ42_018056</name>
</gene>
<dbReference type="AlphaFoldDB" id="A0A164ZHT2"/>
<keyword evidence="2" id="KW-1185">Reference proteome</keyword>